<dbReference type="Pfam" id="PF04997">
    <property type="entry name" value="RNA_pol_Rpb1_1"/>
    <property type="match status" value="1"/>
</dbReference>
<evidence type="ECO:0000256" key="4">
    <source>
        <dbReference type="ARBA" id="ARBA00022679"/>
    </source>
</evidence>
<name>A0A0K9PAY0_ZOSMR</name>
<comment type="caution">
    <text evidence="8">The sequence shown here is derived from an EMBL/GenBank/DDBJ whole genome shotgun (WGS) entry which is preliminary data.</text>
</comment>
<dbReference type="GO" id="GO:0006351">
    <property type="term" value="P:DNA-templated transcription"/>
    <property type="evidence" value="ECO:0007669"/>
    <property type="project" value="InterPro"/>
</dbReference>
<dbReference type="STRING" id="29655.A0A0K9PAY0"/>
<keyword evidence="4" id="KW-0808">Transferase</keyword>
<dbReference type="GO" id="GO:0003677">
    <property type="term" value="F:DNA binding"/>
    <property type="evidence" value="ECO:0007669"/>
    <property type="project" value="InterPro"/>
</dbReference>
<dbReference type="EMBL" id="LFYR01000981">
    <property type="protein sequence ID" value="KMZ66116.1"/>
    <property type="molecule type" value="Genomic_DNA"/>
</dbReference>
<evidence type="ECO:0000256" key="2">
    <source>
        <dbReference type="ARBA" id="ARBA00012418"/>
    </source>
</evidence>
<evidence type="ECO:0000256" key="5">
    <source>
        <dbReference type="ARBA" id="ARBA00022695"/>
    </source>
</evidence>
<keyword evidence="5" id="KW-0548">Nucleotidyltransferase</keyword>
<evidence type="ECO:0000256" key="6">
    <source>
        <dbReference type="ARBA" id="ARBA00023163"/>
    </source>
</evidence>
<feature type="domain" description="RNA polymerase Rpb1" evidence="7">
    <location>
        <begin position="15"/>
        <end position="303"/>
    </location>
</feature>
<keyword evidence="9" id="KW-1185">Reference proteome</keyword>
<evidence type="ECO:0000313" key="9">
    <source>
        <dbReference type="Proteomes" id="UP000036987"/>
    </source>
</evidence>
<organism evidence="8 9">
    <name type="scientific">Zostera marina</name>
    <name type="common">Eelgrass</name>
    <dbReference type="NCBI Taxonomy" id="29655"/>
    <lineage>
        <taxon>Eukaryota</taxon>
        <taxon>Viridiplantae</taxon>
        <taxon>Streptophyta</taxon>
        <taxon>Embryophyta</taxon>
        <taxon>Tracheophyta</taxon>
        <taxon>Spermatophyta</taxon>
        <taxon>Magnoliopsida</taxon>
        <taxon>Liliopsida</taxon>
        <taxon>Zosteraceae</taxon>
        <taxon>Zostera</taxon>
    </lineage>
</organism>
<keyword evidence="6" id="KW-0804">Transcription</keyword>
<dbReference type="PANTHER" id="PTHR19376:SF11">
    <property type="entry name" value="DNA-DIRECTED RNA POLYMERASE I SUBUNIT RPA1"/>
    <property type="match status" value="1"/>
</dbReference>
<gene>
    <name evidence="8" type="ORF">ZOSMA_2G01280</name>
</gene>
<evidence type="ECO:0000256" key="3">
    <source>
        <dbReference type="ARBA" id="ARBA00022478"/>
    </source>
</evidence>
<reference evidence="9" key="1">
    <citation type="journal article" date="2016" name="Nature">
        <title>The genome of the seagrass Zostera marina reveals angiosperm adaptation to the sea.</title>
        <authorList>
            <person name="Olsen J.L."/>
            <person name="Rouze P."/>
            <person name="Verhelst B."/>
            <person name="Lin Y.-C."/>
            <person name="Bayer T."/>
            <person name="Collen J."/>
            <person name="Dattolo E."/>
            <person name="De Paoli E."/>
            <person name="Dittami S."/>
            <person name="Maumus F."/>
            <person name="Michel G."/>
            <person name="Kersting A."/>
            <person name="Lauritano C."/>
            <person name="Lohaus R."/>
            <person name="Toepel M."/>
            <person name="Tonon T."/>
            <person name="Vanneste K."/>
            <person name="Amirebrahimi M."/>
            <person name="Brakel J."/>
            <person name="Bostroem C."/>
            <person name="Chovatia M."/>
            <person name="Grimwood J."/>
            <person name="Jenkins J.W."/>
            <person name="Jueterbock A."/>
            <person name="Mraz A."/>
            <person name="Stam W.T."/>
            <person name="Tice H."/>
            <person name="Bornberg-Bauer E."/>
            <person name="Green P.J."/>
            <person name="Pearson G.A."/>
            <person name="Procaccini G."/>
            <person name="Duarte C.M."/>
            <person name="Schmutz J."/>
            <person name="Reusch T.B.H."/>
            <person name="Van de Peer Y."/>
        </authorList>
    </citation>
    <scope>NUCLEOTIDE SEQUENCE [LARGE SCALE GENOMIC DNA]</scope>
    <source>
        <strain evidence="9">cv. Finnish</strain>
    </source>
</reference>
<dbReference type="PANTHER" id="PTHR19376">
    <property type="entry name" value="DNA-DIRECTED RNA POLYMERASE"/>
    <property type="match status" value="1"/>
</dbReference>
<dbReference type="AlphaFoldDB" id="A0A0K9PAY0"/>
<protein>
    <recommendedName>
        <fullName evidence="2">DNA-directed RNA polymerase</fullName>
        <ecNumber evidence="2">2.7.7.6</ecNumber>
    </recommendedName>
</protein>
<comment type="similarity">
    <text evidence="1">Belongs to the RNA polymerase beta' chain family.</text>
</comment>
<keyword evidence="3 8" id="KW-0240">DNA-directed RNA polymerase</keyword>
<dbReference type="SUPFAM" id="SSF64484">
    <property type="entry name" value="beta and beta-prime subunits of DNA dependent RNA-polymerase"/>
    <property type="match status" value="1"/>
</dbReference>
<proteinExistence type="inferred from homology"/>
<evidence type="ECO:0000259" key="7">
    <source>
        <dbReference type="Pfam" id="PF04997"/>
    </source>
</evidence>
<dbReference type="InterPro" id="IPR045867">
    <property type="entry name" value="DNA-dir_RpoC_beta_prime"/>
</dbReference>
<dbReference type="EC" id="2.7.7.6" evidence="2"/>
<dbReference type="Gene3D" id="4.10.860.120">
    <property type="entry name" value="RNA polymerase II, clamp domain"/>
    <property type="match status" value="1"/>
</dbReference>
<accession>A0A0K9PAY0</accession>
<dbReference type="Proteomes" id="UP000036987">
    <property type="component" value="Unassembled WGS sequence"/>
</dbReference>
<sequence length="313" mass="35087">MAANFRSDEAGSAIVDWVGFSFYTSEQIRKMSVKKISVPECLNIKGAPVIGGLYDPAMGPINDNESCKICGQLSSSCQGHCGHIDLATEIFNPLLFPTLLTLIQNMCFSCHMFKRKKEKVHAYIAQLKLILKGDIVSARRMSDNVTGTDVVIDPDDEYNDEDEDANYNQVNFEQHTWTSAQHREARSILIKFKAERIKKCQNCLRDNPKISSPELGTINILFKDAMMRANVISGQPMNEMSSGQLLPSTVKGHLSKLWKNEPQMCSFLCDIQQKRLDFSLGGKGYMIFFMEVLLVPPNQFRPASMNSDGREGA</sequence>
<dbReference type="InterPro" id="IPR044893">
    <property type="entry name" value="RNA_pol_Rpb1_clamp_domain"/>
</dbReference>
<dbReference type="OrthoDB" id="270392at2759"/>
<dbReference type="OMA" id="NESCKIC"/>
<dbReference type="InterPro" id="IPR007080">
    <property type="entry name" value="RNA_pol_Rpb1_1"/>
</dbReference>
<dbReference type="GO" id="GO:0000428">
    <property type="term" value="C:DNA-directed RNA polymerase complex"/>
    <property type="evidence" value="ECO:0007669"/>
    <property type="project" value="UniProtKB-KW"/>
</dbReference>
<dbReference type="GO" id="GO:0003899">
    <property type="term" value="F:DNA-directed RNA polymerase activity"/>
    <property type="evidence" value="ECO:0007669"/>
    <property type="project" value="UniProtKB-EC"/>
</dbReference>
<evidence type="ECO:0000256" key="1">
    <source>
        <dbReference type="ARBA" id="ARBA00006460"/>
    </source>
</evidence>
<evidence type="ECO:0000313" key="8">
    <source>
        <dbReference type="EMBL" id="KMZ66116.1"/>
    </source>
</evidence>